<dbReference type="InterPro" id="IPR050170">
    <property type="entry name" value="TruD_pseudoU_synthase"/>
</dbReference>
<dbReference type="PANTHER" id="PTHR47811:SF1">
    <property type="entry name" value="TRNA PSEUDOURIDINE SYNTHASE D"/>
    <property type="match status" value="1"/>
</dbReference>
<evidence type="ECO:0000256" key="4">
    <source>
        <dbReference type="HAMAP-Rule" id="MF_01082"/>
    </source>
</evidence>
<keyword evidence="8" id="KW-1185">Reference proteome</keyword>
<dbReference type="InterPro" id="IPR043165">
    <property type="entry name" value="TruD_insert_sf"/>
</dbReference>
<dbReference type="Gene3D" id="3.30.2340.10">
    <property type="entry name" value="TruD, insertion domain"/>
    <property type="match status" value="1"/>
</dbReference>
<dbReference type="PROSITE" id="PS50984">
    <property type="entry name" value="TRUD"/>
    <property type="match status" value="1"/>
</dbReference>
<comment type="caution">
    <text evidence="7">The sequence shown here is derived from an EMBL/GenBank/DDBJ whole genome shotgun (WGS) entry which is preliminary data.</text>
</comment>
<dbReference type="SUPFAM" id="SSF55120">
    <property type="entry name" value="Pseudouridine synthase"/>
    <property type="match status" value="1"/>
</dbReference>
<proteinExistence type="inferred from homology"/>
<dbReference type="EMBL" id="JBDLOB010000003">
    <property type="protein sequence ID" value="MEN8625751.1"/>
    <property type="molecule type" value="Genomic_DNA"/>
</dbReference>
<dbReference type="InterPro" id="IPR042214">
    <property type="entry name" value="TruD_catalytic"/>
</dbReference>
<dbReference type="InterPro" id="IPR020103">
    <property type="entry name" value="PsdUridine_synth_cat_dom_sf"/>
</dbReference>
<feature type="region of interest" description="Disordered" evidence="5">
    <location>
        <begin position="263"/>
        <end position="289"/>
    </location>
</feature>
<dbReference type="Gene3D" id="3.30.2350.20">
    <property type="entry name" value="TruD, catalytic domain"/>
    <property type="match status" value="1"/>
</dbReference>
<comment type="function">
    <text evidence="4">Responsible for synthesis of pseudouridine from uracil-13 in transfer RNAs.</text>
</comment>
<name>A0ABV0D4Y9_9GAMM</name>
<dbReference type="InterPro" id="IPR001656">
    <property type="entry name" value="PsdUridine_synth_TruD"/>
</dbReference>
<feature type="active site" description="Nucleophile" evidence="4">
    <location>
        <position position="137"/>
    </location>
</feature>
<dbReference type="PANTHER" id="PTHR47811">
    <property type="entry name" value="TRNA PSEUDOURIDINE SYNTHASE D"/>
    <property type="match status" value="1"/>
</dbReference>
<comment type="similarity">
    <text evidence="1 4">Belongs to the pseudouridine synthase TruD family.</text>
</comment>
<evidence type="ECO:0000256" key="2">
    <source>
        <dbReference type="ARBA" id="ARBA00022694"/>
    </source>
</evidence>
<evidence type="ECO:0000259" key="6">
    <source>
        <dbReference type="PROSITE" id="PS50984"/>
    </source>
</evidence>
<dbReference type="PROSITE" id="PS01268">
    <property type="entry name" value="UPF0024"/>
    <property type="match status" value="1"/>
</dbReference>
<feature type="region of interest" description="Disordered" evidence="5">
    <location>
        <begin position="1"/>
        <end position="45"/>
    </location>
</feature>
<dbReference type="HAMAP" id="MF_01082">
    <property type="entry name" value="TruD"/>
    <property type="match status" value="1"/>
</dbReference>
<dbReference type="CDD" id="cd02575">
    <property type="entry name" value="PseudoU_synth_EcTruD"/>
    <property type="match status" value="1"/>
</dbReference>
<evidence type="ECO:0000313" key="8">
    <source>
        <dbReference type="Proteomes" id="UP001414441"/>
    </source>
</evidence>
<feature type="compositionally biased region" description="Polar residues" evidence="5">
    <location>
        <begin position="1"/>
        <end position="37"/>
    </location>
</feature>
<keyword evidence="2 4" id="KW-0819">tRNA processing</keyword>
<organism evidence="7 8">
    <name type="scientific">Psychrobacter proteolyticus</name>
    <dbReference type="NCBI Taxonomy" id="147825"/>
    <lineage>
        <taxon>Bacteria</taxon>
        <taxon>Pseudomonadati</taxon>
        <taxon>Pseudomonadota</taxon>
        <taxon>Gammaproteobacteria</taxon>
        <taxon>Moraxellales</taxon>
        <taxon>Moraxellaceae</taxon>
        <taxon>Psychrobacter</taxon>
    </lineage>
</organism>
<dbReference type="InterPro" id="IPR011760">
    <property type="entry name" value="PsdUridine_synth_TruD_insert"/>
</dbReference>
<keyword evidence="3 4" id="KW-0413">Isomerase</keyword>
<evidence type="ECO:0000256" key="1">
    <source>
        <dbReference type="ARBA" id="ARBA00007953"/>
    </source>
</evidence>
<protein>
    <recommendedName>
        <fullName evidence="4">tRNA pseudouridine synthase D</fullName>
        <ecNumber evidence="4">5.4.99.27</ecNumber>
    </recommendedName>
    <alternativeName>
        <fullName evidence="4">tRNA pseudouridine(13) synthase</fullName>
    </alternativeName>
    <alternativeName>
        <fullName evidence="4">tRNA pseudouridylate synthase D</fullName>
    </alternativeName>
    <alternativeName>
        <fullName evidence="4">tRNA-uridine isomerase D</fullName>
    </alternativeName>
</protein>
<accession>A0ABV0D4Y9</accession>
<reference evidence="7 8" key="1">
    <citation type="submission" date="2024-05" db="EMBL/GenBank/DDBJ databases">
        <title>Genome sequencing of Marine Estuary Bacteria, Pseudoalteromonas distincta strain FA, Psychrobacter proteolyticus strain EA, and Shewanella baltica strain CA.</title>
        <authorList>
            <person name="Dieffenbach S.A."/>
            <person name="Maclea K.S."/>
        </authorList>
    </citation>
    <scope>NUCLEOTIDE SEQUENCE [LARGE SCALE GENOMIC DNA]</scope>
    <source>
        <strain evidence="7 8">EA</strain>
    </source>
</reference>
<sequence length="441" mass="48817">MTSQDNQNEITTISQDSLDSQAATINPTANDQNVNERTASEKTASEQIDMAHMDIAAITDTANLPQPNLQPIQQATYKAHATDFIVNELLPLDFTGEGEHLWLHIEKSGMNTAYLAKLLSEWADIPLRDVGYSGLKDRHALTTQWFSLRIPKKQLPPTEFAPVDIGESETVTILAQNWHNKKLNRGTHRANQFVITLRDIKFSSASDENVDDGSNASPEQLLSAKEAVEQHLTRIGKNGVPNYFGPQRFGRQGNNVREALSLFARPPREPRPQPKKSKRKRAPREQNTMELSAARSLIFNEILAARVRNGSWNTGLSGEVFNLDGSGSIFTSEILDDTLHARIDSGDIHPTAVLWGTGNDKVTGSAADLETKVVQHSPLLMQLATGLEQRDIKAQRRALRLPIEALSWEWSDDQTLVLSFTLTTGSFATSVLASLVQQLIS</sequence>
<feature type="domain" description="TRUD" evidence="6">
    <location>
        <begin position="239"/>
        <end position="401"/>
    </location>
</feature>
<comment type="catalytic activity">
    <reaction evidence="4">
        <text>uridine(13) in tRNA = pseudouridine(13) in tRNA</text>
        <dbReference type="Rhea" id="RHEA:42540"/>
        <dbReference type="Rhea" id="RHEA-COMP:10105"/>
        <dbReference type="Rhea" id="RHEA-COMP:10106"/>
        <dbReference type="ChEBI" id="CHEBI:65314"/>
        <dbReference type="ChEBI" id="CHEBI:65315"/>
        <dbReference type="EC" id="5.4.99.27"/>
    </reaction>
</comment>
<feature type="compositionally biased region" description="Basic residues" evidence="5">
    <location>
        <begin position="273"/>
        <end position="282"/>
    </location>
</feature>
<dbReference type="EC" id="5.4.99.27" evidence="4"/>
<evidence type="ECO:0000256" key="3">
    <source>
        <dbReference type="ARBA" id="ARBA00023235"/>
    </source>
</evidence>
<gene>
    <name evidence="4" type="primary">truD</name>
    <name evidence="7" type="ORF">ABFV72_06975</name>
</gene>
<dbReference type="InterPro" id="IPR020119">
    <property type="entry name" value="PsdUridine_synth_TruD_CS"/>
</dbReference>
<evidence type="ECO:0000313" key="7">
    <source>
        <dbReference type="EMBL" id="MEN8625751.1"/>
    </source>
</evidence>
<dbReference type="Pfam" id="PF01142">
    <property type="entry name" value="TruD"/>
    <property type="match status" value="2"/>
</dbReference>
<evidence type="ECO:0000256" key="5">
    <source>
        <dbReference type="SAM" id="MobiDB-lite"/>
    </source>
</evidence>
<dbReference type="Proteomes" id="UP001414441">
    <property type="component" value="Unassembled WGS sequence"/>
</dbReference>